<feature type="non-terminal residue" evidence="1">
    <location>
        <position position="1"/>
    </location>
</feature>
<evidence type="ECO:0000313" key="1">
    <source>
        <dbReference type="EMBL" id="CAG8557914.1"/>
    </source>
</evidence>
<keyword evidence="2" id="KW-1185">Reference proteome</keyword>
<reference evidence="1" key="1">
    <citation type="submission" date="2021-06" db="EMBL/GenBank/DDBJ databases">
        <authorList>
            <person name="Kallberg Y."/>
            <person name="Tangrot J."/>
            <person name="Rosling A."/>
        </authorList>
    </citation>
    <scope>NUCLEOTIDE SEQUENCE</scope>
    <source>
        <strain evidence="1">28 12/20/2015</strain>
    </source>
</reference>
<evidence type="ECO:0000313" key="2">
    <source>
        <dbReference type="Proteomes" id="UP000789366"/>
    </source>
</evidence>
<comment type="caution">
    <text evidence="1">The sequence shown here is derived from an EMBL/GenBank/DDBJ whole genome shotgun (WGS) entry which is preliminary data.</text>
</comment>
<dbReference type="Proteomes" id="UP000789366">
    <property type="component" value="Unassembled WGS sequence"/>
</dbReference>
<organism evidence="1 2">
    <name type="scientific">Cetraspora pellucida</name>
    <dbReference type="NCBI Taxonomy" id="1433469"/>
    <lineage>
        <taxon>Eukaryota</taxon>
        <taxon>Fungi</taxon>
        <taxon>Fungi incertae sedis</taxon>
        <taxon>Mucoromycota</taxon>
        <taxon>Glomeromycotina</taxon>
        <taxon>Glomeromycetes</taxon>
        <taxon>Diversisporales</taxon>
        <taxon>Gigasporaceae</taxon>
        <taxon>Cetraspora</taxon>
    </lineage>
</organism>
<proteinExistence type="predicted"/>
<sequence length="273" mass="28087">PRTIQRKPEPGLDRIDQAKVALDKKFAFPDSAGQDVNVFIVDTGIRKTHKEFEGRAKSGGAFCDGCTSDDDGNGHGTQVAGIVAGKTFGVSKKSTVIAIKVLGNAGFGTITDVISGLTSVLAQHQNATNKNTVVNMSLEALKSHALNSAVKALTDAGIHVVVAAGNDADDACNSSPSSELSAITVGAVDIEPTDTKKNGNENDNATLIFSGTSQATPHASGSIALIIAKEGNKSPADMATALKNLSTINVIDFSPVQGADKDSPNNLLRVPAP</sequence>
<gene>
    <name evidence="1" type="ORF">SPELUC_LOCUS5482</name>
</gene>
<dbReference type="EMBL" id="CAJVPW010005622">
    <property type="protein sequence ID" value="CAG8557914.1"/>
    <property type="molecule type" value="Genomic_DNA"/>
</dbReference>
<name>A0ACA9M3S2_9GLOM</name>
<accession>A0ACA9M3S2</accession>
<protein>
    <submittedName>
        <fullName evidence="1">10258_t:CDS:1</fullName>
    </submittedName>
</protein>